<dbReference type="Proteomes" id="UP000663877">
    <property type="component" value="Unassembled WGS sequence"/>
</dbReference>
<keyword evidence="7" id="KW-1185">Reference proteome</keyword>
<dbReference type="EMBL" id="CAJNOM010000025">
    <property type="protein sequence ID" value="CAF0836515.1"/>
    <property type="molecule type" value="Genomic_DNA"/>
</dbReference>
<dbReference type="EMBL" id="CAJNOI010000027">
    <property type="protein sequence ID" value="CAF0864511.1"/>
    <property type="molecule type" value="Genomic_DNA"/>
</dbReference>
<dbReference type="SUPFAM" id="SSF49899">
    <property type="entry name" value="Concanavalin A-like lectins/glucanases"/>
    <property type="match status" value="1"/>
</dbReference>
<evidence type="ECO:0000313" key="5">
    <source>
        <dbReference type="EMBL" id="CAF0864511.1"/>
    </source>
</evidence>
<feature type="domain" description="LamG-like jellyroll fold" evidence="3">
    <location>
        <begin position="386"/>
        <end position="509"/>
    </location>
</feature>
<proteinExistence type="predicted"/>
<dbReference type="InterPro" id="IPR006558">
    <property type="entry name" value="LamG-like"/>
</dbReference>
<dbReference type="PANTHER" id="PTHR39431">
    <property type="entry name" value="FRPA/C-RELATED PROTEIN"/>
    <property type="match status" value="1"/>
</dbReference>
<reference evidence="6" key="1">
    <citation type="submission" date="2021-02" db="EMBL/GenBank/DDBJ databases">
        <authorList>
            <person name="Nowell W R."/>
        </authorList>
    </citation>
    <scope>NUCLEOTIDE SEQUENCE</scope>
</reference>
<dbReference type="Proteomes" id="UP000663832">
    <property type="component" value="Unassembled WGS sequence"/>
</dbReference>
<dbReference type="InterPro" id="IPR028994">
    <property type="entry name" value="Integrin_alpha_N"/>
</dbReference>
<name>A0A814BRD0_9BILA</name>
<evidence type="ECO:0000256" key="2">
    <source>
        <dbReference type="ARBA" id="ARBA00023157"/>
    </source>
</evidence>
<organism evidence="6 7">
    <name type="scientific">Adineta steineri</name>
    <dbReference type="NCBI Taxonomy" id="433720"/>
    <lineage>
        <taxon>Eukaryota</taxon>
        <taxon>Metazoa</taxon>
        <taxon>Spiralia</taxon>
        <taxon>Gnathifera</taxon>
        <taxon>Rotifera</taxon>
        <taxon>Eurotatoria</taxon>
        <taxon>Bdelloidea</taxon>
        <taxon>Adinetida</taxon>
        <taxon>Adinetidae</taxon>
        <taxon>Adineta</taxon>
    </lineage>
</organism>
<dbReference type="AlphaFoldDB" id="A0A814BRD0"/>
<evidence type="ECO:0000313" key="4">
    <source>
        <dbReference type="EMBL" id="CAF0836515.1"/>
    </source>
</evidence>
<evidence type="ECO:0000313" key="7">
    <source>
        <dbReference type="Proteomes" id="UP000663832"/>
    </source>
</evidence>
<dbReference type="Gene3D" id="2.60.120.200">
    <property type="match status" value="1"/>
</dbReference>
<accession>A0A814BRD0</accession>
<evidence type="ECO:0000256" key="1">
    <source>
        <dbReference type="ARBA" id="ARBA00022729"/>
    </source>
</evidence>
<comment type="caution">
    <text evidence="6">The sequence shown here is derived from an EMBL/GenBank/DDBJ whole genome shotgun (WGS) entry which is preliminary data.</text>
</comment>
<dbReference type="OrthoDB" id="9999664at2759"/>
<evidence type="ECO:0000313" key="6">
    <source>
        <dbReference type="EMBL" id="CAF0930366.1"/>
    </source>
</evidence>
<dbReference type="Pfam" id="PF13385">
    <property type="entry name" value="Laminin_G_3"/>
    <property type="match status" value="1"/>
</dbReference>
<dbReference type="SMART" id="SM00560">
    <property type="entry name" value="LamGL"/>
    <property type="match status" value="1"/>
</dbReference>
<dbReference type="SUPFAM" id="SSF69318">
    <property type="entry name" value="Integrin alpha N-terminal domain"/>
    <property type="match status" value="1"/>
</dbReference>
<evidence type="ECO:0000259" key="3">
    <source>
        <dbReference type="SMART" id="SM00560"/>
    </source>
</evidence>
<sequence>MKLPYAKRNITIYTSATNPSRDPKAWLFWYDPLVVFDSVKDIYQYNEQVRFRFAIASAEFDQLARKTIITKMNPEVEQFAVFWIIEPLPIDSLTIYVVDQTLLPIPAIYPCTKSSLSGTISFECQFLTSSMIIASSIAQNILCGKIKFRLEYYIQSVKKPITIPPRTATISNLNSLRSSFRTGKYIHASQEKDVVAKYFVQTQSIDDTIKEADLETLFELAINTTTYVNITYPNDIWSLDDLESIINKDLFYVSFNKHNKISFHLHHTDSPWALKSPGKQTFHMDEIQDMFLKQQQLDVEWSSSDNKWKIKSLIVHVLSDILDNLQLSIINKQYEIDKINATYHRSIDCADWSSTCACQSIYSAAVFISEAQFIHIPDINMNFSSTGFTIELWVRPDVLPSGNDSAQLLNFRGEYLLIYQPKGEITFALVNKRRLNLFTTTLQAIPLHQWTHLACVHLPADNQLQLYVNGEFVSSVVLSVKAKRITDDIIIGKKFLGAVRDLRLWGCPRLIDQIRFSMQKDILFGNETCLVGYWPMKDAVSQTILDLSLNGISHPGTFGFDDNPNLLTDPIWAVILPKPLTPPPPRILNFQIFRENITFPLTVRWGTIFDIPMPADYDGDGFADFAVYRTTDLTWYVSSSNNPNIIIVKPWGLPNDIPVRCNFDGDRYFDFTVFRPATAQWISHLSSNPGFQYIHKWGRPNDFPCPGDFDGDGKTDFVVYRKGAYYINPSSDPSVQWTKQWGQPGDICVSNCDFDGDGVTDFTVYTPIIGLWSWIPSKRPWLIYQKQWGTLYDRPVCGDFDGDRLRDFGVYRNFTGDWFVIPYRVSSFVITFRWGRPTDLPAAGDFDGDGFSDFALWRPRVNKTYVWEIIPSLMPVALLRKPWGIKGDVPVIGDFDADKRSDFTVWRPTNGFWYILFMAKPGIQMIKHWGFTPNDTALAGDWNGDLITDFTIYRPTTGYWYIMLLRNPILQIFMQWGVPLYGDIPVPGDFDGDAKYDFAVWRPSTGFWFILPSTNPATIVIAQWGILGDIPVTGVDFDGDGKTDLSVWRPSTGSWYILPSSNPIYPYAGPFIINQPKFPLPPLGAGPPGAFSPGGAAGPGAFSPGGAAGPAAGAGEAVPAAAASGEAAGAAAAAAGTAVGAGSGASPAAAAAAGASAGAAEGAPSIGAAAAAGAAAEAPSITKAPATVDVAPASG</sequence>
<protein>
    <recommendedName>
        <fullName evidence="3">LamG-like jellyroll fold domain-containing protein</fullName>
    </recommendedName>
</protein>
<keyword evidence="2" id="KW-1015">Disulfide bond</keyword>
<dbReference type="InterPro" id="IPR013320">
    <property type="entry name" value="ConA-like_dom_sf"/>
</dbReference>
<dbReference type="EMBL" id="CAJNOM010000053">
    <property type="protein sequence ID" value="CAF0930366.1"/>
    <property type="molecule type" value="Genomic_DNA"/>
</dbReference>
<gene>
    <name evidence="5" type="ORF">BJG266_LOCUS8561</name>
    <name evidence="6" type="ORF">QVE165_LOCUS11064</name>
    <name evidence="4" type="ORF">QVE165_LOCUS6074</name>
</gene>
<dbReference type="PANTHER" id="PTHR39431:SF1">
    <property type="entry name" value="FRPA_C-RELATED PROTEIN"/>
    <property type="match status" value="1"/>
</dbReference>
<keyword evidence="1" id="KW-0732">Signal</keyword>